<organism evidence="2 3">
    <name type="scientific">Gigaspora margarita</name>
    <dbReference type="NCBI Taxonomy" id="4874"/>
    <lineage>
        <taxon>Eukaryota</taxon>
        <taxon>Fungi</taxon>
        <taxon>Fungi incertae sedis</taxon>
        <taxon>Mucoromycota</taxon>
        <taxon>Glomeromycotina</taxon>
        <taxon>Glomeromycetes</taxon>
        <taxon>Diversisporales</taxon>
        <taxon>Gigasporaceae</taxon>
        <taxon>Gigaspora</taxon>
    </lineage>
</organism>
<sequence length="76" mass="7935">MVFHHGGAPAASATPPASSTASGDPQIPSGIFPVPSGVPYQLLFKFILTPGSINHLESNFIPTLGNVDHNMLHTKT</sequence>
<feature type="region of interest" description="Disordered" evidence="1">
    <location>
        <begin position="1"/>
        <end position="28"/>
    </location>
</feature>
<name>A0A8H4EP68_GIGMA</name>
<dbReference type="EMBL" id="WTPW01000282">
    <property type="protein sequence ID" value="KAF0526962.1"/>
    <property type="molecule type" value="Genomic_DNA"/>
</dbReference>
<proteinExistence type="predicted"/>
<reference evidence="2 3" key="1">
    <citation type="journal article" date="2019" name="Environ. Microbiol.">
        <title>At the nexus of three kingdoms: the genome of the mycorrhizal fungus Gigaspora margarita provides insights into plant, endobacterial and fungal interactions.</title>
        <authorList>
            <person name="Venice F."/>
            <person name="Ghignone S."/>
            <person name="Salvioli di Fossalunga A."/>
            <person name="Amselem J."/>
            <person name="Novero M."/>
            <person name="Xianan X."/>
            <person name="Sedzielewska Toro K."/>
            <person name="Morin E."/>
            <person name="Lipzen A."/>
            <person name="Grigoriev I.V."/>
            <person name="Henrissat B."/>
            <person name="Martin F.M."/>
            <person name="Bonfante P."/>
        </authorList>
    </citation>
    <scope>NUCLEOTIDE SEQUENCE [LARGE SCALE GENOMIC DNA]</scope>
    <source>
        <strain evidence="2 3">BEG34</strain>
    </source>
</reference>
<evidence type="ECO:0000313" key="3">
    <source>
        <dbReference type="Proteomes" id="UP000439903"/>
    </source>
</evidence>
<accession>A0A8H4EP68</accession>
<evidence type="ECO:0000313" key="2">
    <source>
        <dbReference type="EMBL" id="KAF0526962.1"/>
    </source>
</evidence>
<evidence type="ECO:0000256" key="1">
    <source>
        <dbReference type="SAM" id="MobiDB-lite"/>
    </source>
</evidence>
<gene>
    <name evidence="2" type="ORF">F8M41_013843</name>
</gene>
<protein>
    <submittedName>
        <fullName evidence="2">Uncharacterized protein</fullName>
    </submittedName>
</protein>
<comment type="caution">
    <text evidence="2">The sequence shown here is derived from an EMBL/GenBank/DDBJ whole genome shotgun (WGS) entry which is preliminary data.</text>
</comment>
<dbReference type="Proteomes" id="UP000439903">
    <property type="component" value="Unassembled WGS sequence"/>
</dbReference>
<keyword evidence="3" id="KW-1185">Reference proteome</keyword>
<dbReference type="AlphaFoldDB" id="A0A8H4EP68"/>
<feature type="compositionally biased region" description="Low complexity" evidence="1">
    <location>
        <begin position="1"/>
        <end position="23"/>
    </location>
</feature>